<proteinExistence type="predicted"/>
<dbReference type="STRING" id="1123510.GCA_000620025_00888"/>
<accession>A0A348HFQ6</accession>
<dbReference type="RefSeq" id="WP_038279288.1">
    <property type="nucleotide sequence ID" value="NZ_AP018933.1"/>
</dbReference>
<evidence type="ECO:0000313" key="2">
    <source>
        <dbReference type="Proteomes" id="UP000267342"/>
    </source>
</evidence>
<dbReference type="EMBL" id="AP018933">
    <property type="protein sequence ID" value="BBG30458.1"/>
    <property type="molecule type" value="Genomic_DNA"/>
</dbReference>
<sequence length="117" mass="12778">MAKTLLLDQKAWDLVLDASGNIAVADAPYATAQDVACAQRTLKNDCWYDTERGIPYREMVLGELPPKALFQHWLEEEAKRVPLVDTATAVITSFADGRVGGFTECTLTTGQTVTTTV</sequence>
<evidence type="ECO:0000313" key="1">
    <source>
        <dbReference type="EMBL" id="BBG30458.1"/>
    </source>
</evidence>
<gene>
    <name evidence="1" type="ORF">ZBT109_1703</name>
</gene>
<keyword evidence="2" id="KW-1185">Reference proteome</keyword>
<dbReference type="AlphaFoldDB" id="A0A348HFQ6"/>
<name>A0A348HFQ6_9GAMM</name>
<reference evidence="1 2" key="1">
    <citation type="submission" date="2018-09" db="EMBL/GenBank/DDBJ databases">
        <title>Zymobacter palmae IAM14233 (=T109) whole genome analysis.</title>
        <authorList>
            <person name="Yanase H."/>
        </authorList>
    </citation>
    <scope>NUCLEOTIDE SEQUENCE [LARGE SCALE GENOMIC DNA]</scope>
    <source>
        <strain evidence="1 2">IAM14233</strain>
    </source>
</reference>
<organism evidence="1 2">
    <name type="scientific">Zymobacter palmae</name>
    <dbReference type="NCBI Taxonomy" id="33074"/>
    <lineage>
        <taxon>Bacteria</taxon>
        <taxon>Pseudomonadati</taxon>
        <taxon>Pseudomonadota</taxon>
        <taxon>Gammaproteobacteria</taxon>
        <taxon>Oceanospirillales</taxon>
        <taxon>Halomonadaceae</taxon>
        <taxon>Zymobacter group</taxon>
        <taxon>Zymobacter</taxon>
    </lineage>
</organism>
<dbReference type="OrthoDB" id="7026141at2"/>
<dbReference type="KEGG" id="zpl:ZBT109_1703"/>
<protein>
    <submittedName>
        <fullName evidence="1">Pyridoxamine-phosphate oxidase</fullName>
    </submittedName>
</protein>
<dbReference type="Proteomes" id="UP000267342">
    <property type="component" value="Chromosome"/>
</dbReference>